<dbReference type="Proteomes" id="UP001392437">
    <property type="component" value="Unassembled WGS sequence"/>
</dbReference>
<dbReference type="AlphaFoldDB" id="A0AAW0QV04"/>
<dbReference type="InterPro" id="IPR001345">
    <property type="entry name" value="PG/BPGM_mutase_AS"/>
</dbReference>
<dbReference type="SMART" id="SM00855">
    <property type="entry name" value="PGAM"/>
    <property type="match status" value="1"/>
</dbReference>
<evidence type="ECO:0000313" key="2">
    <source>
        <dbReference type="Proteomes" id="UP001392437"/>
    </source>
</evidence>
<dbReference type="Pfam" id="PF00300">
    <property type="entry name" value="His_Phos_1"/>
    <property type="match status" value="1"/>
</dbReference>
<dbReference type="PROSITE" id="PS00175">
    <property type="entry name" value="PG_MUTASE"/>
    <property type="match status" value="1"/>
</dbReference>
<dbReference type="EMBL" id="JAQQWP010000006">
    <property type="protein sequence ID" value="KAK8113904.1"/>
    <property type="molecule type" value="Genomic_DNA"/>
</dbReference>
<proteinExistence type="predicted"/>
<protein>
    <submittedName>
        <fullName evidence="1">Phosphatase SPAC5H10.03</fullName>
    </submittedName>
</protein>
<dbReference type="GO" id="GO:0005737">
    <property type="term" value="C:cytoplasm"/>
    <property type="evidence" value="ECO:0007669"/>
    <property type="project" value="TreeGrafter"/>
</dbReference>
<dbReference type="PANTHER" id="PTHR48100">
    <property type="entry name" value="BROAD-SPECIFICITY PHOSPHATASE YOR283W-RELATED"/>
    <property type="match status" value="1"/>
</dbReference>
<dbReference type="CDD" id="cd07067">
    <property type="entry name" value="HP_PGM_like"/>
    <property type="match status" value="1"/>
</dbReference>
<accession>A0AAW0QV04</accession>
<sequence>MAPTIYLVRHGEAEHNAACDLSIPDPSLTNKGGEQCRDLASSFPYKDRIALVVASPMRRTLQTAHWAFIAAAPGEEEKEKHLRHNILALGELQECSVFPCDTGRPVEELAAECGDLLDLSRVEPHWNSKRLLYAGTQSAIRERAQRAREILRELAAALAGIEGGDDAYIVVVSHGTLIQYLIERPDAIRKQFGNCEWRSYKFVDLYGTDPTTAGLVETNESFYRWNGPLNMRSPQEADDLVAAEKCRQ</sequence>
<organism evidence="1 2">
    <name type="scientific">Apiospora kogelbergensis</name>
    <dbReference type="NCBI Taxonomy" id="1337665"/>
    <lineage>
        <taxon>Eukaryota</taxon>
        <taxon>Fungi</taxon>
        <taxon>Dikarya</taxon>
        <taxon>Ascomycota</taxon>
        <taxon>Pezizomycotina</taxon>
        <taxon>Sordariomycetes</taxon>
        <taxon>Xylariomycetidae</taxon>
        <taxon>Amphisphaeriales</taxon>
        <taxon>Apiosporaceae</taxon>
        <taxon>Apiospora</taxon>
    </lineage>
</organism>
<dbReference type="InterPro" id="IPR029033">
    <property type="entry name" value="His_PPase_superfam"/>
</dbReference>
<dbReference type="GO" id="GO:0016791">
    <property type="term" value="F:phosphatase activity"/>
    <property type="evidence" value="ECO:0007669"/>
    <property type="project" value="TreeGrafter"/>
</dbReference>
<reference evidence="1 2" key="1">
    <citation type="submission" date="2023-01" db="EMBL/GenBank/DDBJ databases">
        <title>Analysis of 21 Apiospora genomes using comparative genomics revels a genus with tremendous synthesis potential of carbohydrate active enzymes and secondary metabolites.</title>
        <authorList>
            <person name="Sorensen T."/>
        </authorList>
    </citation>
    <scope>NUCLEOTIDE SEQUENCE [LARGE SCALE GENOMIC DNA]</scope>
    <source>
        <strain evidence="1 2">CBS 117206</strain>
    </source>
</reference>
<comment type="caution">
    <text evidence="1">The sequence shown here is derived from an EMBL/GenBank/DDBJ whole genome shotgun (WGS) entry which is preliminary data.</text>
</comment>
<evidence type="ECO:0000313" key="1">
    <source>
        <dbReference type="EMBL" id="KAK8113904.1"/>
    </source>
</evidence>
<name>A0AAW0QV04_9PEZI</name>
<gene>
    <name evidence="1" type="ORF">PG999_005973</name>
</gene>
<dbReference type="InterPro" id="IPR013078">
    <property type="entry name" value="His_Pase_superF_clade-1"/>
</dbReference>
<dbReference type="Gene3D" id="3.40.50.1240">
    <property type="entry name" value="Phosphoglycerate mutase-like"/>
    <property type="match status" value="1"/>
</dbReference>
<dbReference type="InterPro" id="IPR050275">
    <property type="entry name" value="PGM_Phosphatase"/>
</dbReference>
<dbReference type="SUPFAM" id="SSF53254">
    <property type="entry name" value="Phosphoglycerate mutase-like"/>
    <property type="match status" value="1"/>
</dbReference>
<dbReference type="PANTHER" id="PTHR48100:SF54">
    <property type="entry name" value="PHOSPHATASE SPAC5H10.03-RELATED"/>
    <property type="match status" value="1"/>
</dbReference>
<keyword evidence="2" id="KW-1185">Reference proteome</keyword>